<evidence type="ECO:0000313" key="2">
    <source>
        <dbReference type="EMBL" id="KXS10111.1"/>
    </source>
</evidence>
<proteinExistence type="inferred from homology"/>
<dbReference type="CDD" id="cd05233">
    <property type="entry name" value="SDR_c"/>
    <property type="match status" value="1"/>
</dbReference>
<dbReference type="SUPFAM" id="SSF51735">
    <property type="entry name" value="NAD(P)-binding Rossmann-fold domains"/>
    <property type="match status" value="1"/>
</dbReference>
<name>A0A139A014_GONPJ</name>
<dbReference type="AlphaFoldDB" id="A0A139A014"/>
<dbReference type="GO" id="GO:0016616">
    <property type="term" value="F:oxidoreductase activity, acting on the CH-OH group of donors, NAD or NADP as acceptor"/>
    <property type="evidence" value="ECO:0007669"/>
    <property type="project" value="TreeGrafter"/>
</dbReference>
<organism evidence="2 3">
    <name type="scientific">Gonapodya prolifera (strain JEL478)</name>
    <name type="common">Monoblepharis prolifera</name>
    <dbReference type="NCBI Taxonomy" id="1344416"/>
    <lineage>
        <taxon>Eukaryota</taxon>
        <taxon>Fungi</taxon>
        <taxon>Fungi incertae sedis</taxon>
        <taxon>Chytridiomycota</taxon>
        <taxon>Chytridiomycota incertae sedis</taxon>
        <taxon>Monoblepharidomycetes</taxon>
        <taxon>Monoblepharidales</taxon>
        <taxon>Gonapodyaceae</taxon>
        <taxon>Gonapodya</taxon>
    </lineage>
</organism>
<comment type="similarity">
    <text evidence="1">Belongs to the short-chain dehydrogenases/reductases (SDR) family.</text>
</comment>
<dbReference type="EMBL" id="KQ965838">
    <property type="protein sequence ID" value="KXS10111.1"/>
    <property type="molecule type" value="Genomic_DNA"/>
</dbReference>
<evidence type="ECO:0000313" key="3">
    <source>
        <dbReference type="Proteomes" id="UP000070544"/>
    </source>
</evidence>
<sequence>MSLSKLSLMGHSAAGRVAVITGAGSGLGRATAHLFADEKSKIAVLDINLDNASKVVEEIESVHGKGVAHALKVDVRNTDNVKAVVDDVAKHFGRIDFLINSAGVGIAPGLTMDAHAWDNADFLKNYEFVMDINVTGTARMIQACVPHLAKAAAENDTPLNTSTPWSNTSRIVNMASIAAVRVSGMTAYDVSKHAILGLTRSAATRLGPKGIAVNCVAPGPVFTPLTEAYTGPFIRQLASEKPHRRPEFPEDVAQAILMLCRPSASAMNGNIVEIDGGCRNMMFGHPYNFDALKDKS</sequence>
<dbReference type="InterPro" id="IPR002347">
    <property type="entry name" value="SDR_fam"/>
</dbReference>
<protein>
    <submittedName>
        <fullName evidence="2">NAD(P)-binding protein</fullName>
    </submittedName>
</protein>
<dbReference type="Pfam" id="PF13561">
    <property type="entry name" value="adh_short_C2"/>
    <property type="match status" value="1"/>
</dbReference>
<dbReference type="Gene3D" id="3.40.50.720">
    <property type="entry name" value="NAD(P)-binding Rossmann-like Domain"/>
    <property type="match status" value="1"/>
</dbReference>
<gene>
    <name evidence="2" type="ORF">M427DRAFT_37911</name>
</gene>
<dbReference type="STRING" id="1344416.A0A139A014"/>
<dbReference type="FunFam" id="3.40.50.720:FF:000084">
    <property type="entry name" value="Short-chain dehydrogenase reductase"/>
    <property type="match status" value="1"/>
</dbReference>
<evidence type="ECO:0000256" key="1">
    <source>
        <dbReference type="ARBA" id="ARBA00006484"/>
    </source>
</evidence>
<accession>A0A139A014</accession>
<dbReference type="Proteomes" id="UP000070544">
    <property type="component" value="Unassembled WGS sequence"/>
</dbReference>
<dbReference type="PANTHER" id="PTHR42760">
    <property type="entry name" value="SHORT-CHAIN DEHYDROGENASES/REDUCTASES FAMILY MEMBER"/>
    <property type="match status" value="1"/>
</dbReference>
<keyword evidence="3" id="KW-1185">Reference proteome</keyword>
<dbReference type="InterPro" id="IPR036291">
    <property type="entry name" value="NAD(P)-bd_dom_sf"/>
</dbReference>
<dbReference type="PRINTS" id="PR00080">
    <property type="entry name" value="SDRFAMILY"/>
</dbReference>
<dbReference type="OrthoDB" id="1669814at2759"/>
<dbReference type="PRINTS" id="PR00081">
    <property type="entry name" value="GDHRDH"/>
</dbReference>
<reference evidence="2 3" key="1">
    <citation type="journal article" date="2015" name="Genome Biol. Evol.">
        <title>Phylogenomic analyses indicate that early fungi evolved digesting cell walls of algal ancestors of land plants.</title>
        <authorList>
            <person name="Chang Y."/>
            <person name="Wang S."/>
            <person name="Sekimoto S."/>
            <person name="Aerts A.L."/>
            <person name="Choi C."/>
            <person name="Clum A."/>
            <person name="LaButti K.M."/>
            <person name="Lindquist E.A."/>
            <person name="Yee Ngan C."/>
            <person name="Ohm R.A."/>
            <person name="Salamov A.A."/>
            <person name="Grigoriev I.V."/>
            <person name="Spatafora J.W."/>
            <person name="Berbee M.L."/>
        </authorList>
    </citation>
    <scope>NUCLEOTIDE SEQUENCE [LARGE SCALE GENOMIC DNA]</scope>
    <source>
        <strain evidence="2 3">JEL478</strain>
    </source>
</reference>